<organism evidence="7 8">
    <name type="scientific">Candidatus Thermodesulfobacterium syntrophicum</name>
    <dbReference type="NCBI Taxonomy" id="3060442"/>
    <lineage>
        <taxon>Bacteria</taxon>
        <taxon>Pseudomonadati</taxon>
        <taxon>Thermodesulfobacteriota</taxon>
        <taxon>Thermodesulfobacteria</taxon>
        <taxon>Thermodesulfobacteriales</taxon>
        <taxon>Thermodesulfobacteriaceae</taxon>
        <taxon>Thermodesulfobacterium</taxon>
    </lineage>
</organism>
<evidence type="ECO:0000256" key="3">
    <source>
        <dbReference type="ARBA" id="ARBA00022723"/>
    </source>
</evidence>
<dbReference type="InterPro" id="IPR051749">
    <property type="entry name" value="PINc/VapC_TA_RNase"/>
</dbReference>
<protein>
    <submittedName>
        <fullName evidence="7">Ribonuclease/mRNA interferase VapC</fullName>
    </submittedName>
</protein>
<evidence type="ECO:0000313" key="7">
    <source>
        <dbReference type="EMBL" id="MDF2953385.1"/>
    </source>
</evidence>
<dbReference type="PANTHER" id="PTHR42740">
    <property type="entry name" value="RIBONUCLEASE VAPC3"/>
    <property type="match status" value="1"/>
</dbReference>
<dbReference type="GO" id="GO:0046872">
    <property type="term" value="F:metal ion binding"/>
    <property type="evidence" value="ECO:0007669"/>
    <property type="project" value="UniProtKB-KW"/>
</dbReference>
<keyword evidence="5" id="KW-0460">Magnesium</keyword>
<dbReference type="GO" id="GO:0016787">
    <property type="term" value="F:hydrolase activity"/>
    <property type="evidence" value="ECO:0007669"/>
    <property type="project" value="UniProtKB-KW"/>
</dbReference>
<dbReference type="Pfam" id="PF01850">
    <property type="entry name" value="PIN"/>
    <property type="match status" value="1"/>
</dbReference>
<sequence length="91" mass="10823">MFELYAGAITKRHKEDLEKLLKWLEIIPFTNEIAQRSAEIYKELKLNNQLIEFRDIFIGATALEMKFPIITLNEAHFKRIKGIKIYNRNNL</sequence>
<dbReference type="SUPFAM" id="SSF88723">
    <property type="entry name" value="PIN domain-like"/>
    <property type="match status" value="1"/>
</dbReference>
<dbReference type="AlphaFoldDB" id="A0AAE3P429"/>
<evidence type="ECO:0000259" key="6">
    <source>
        <dbReference type="Pfam" id="PF01850"/>
    </source>
</evidence>
<dbReference type="Gene3D" id="3.40.50.1010">
    <property type="entry name" value="5'-nuclease"/>
    <property type="match status" value="1"/>
</dbReference>
<comment type="caution">
    <text evidence="7">The sequence shown here is derived from an EMBL/GenBank/DDBJ whole genome shotgun (WGS) entry which is preliminary data.</text>
</comment>
<evidence type="ECO:0000256" key="1">
    <source>
        <dbReference type="ARBA" id="ARBA00022649"/>
    </source>
</evidence>
<evidence type="ECO:0000256" key="2">
    <source>
        <dbReference type="ARBA" id="ARBA00022722"/>
    </source>
</evidence>
<evidence type="ECO:0000313" key="8">
    <source>
        <dbReference type="Proteomes" id="UP001144110"/>
    </source>
</evidence>
<gene>
    <name evidence="7" type="ORF">OD816_000630</name>
</gene>
<reference evidence="7" key="1">
    <citation type="submission" date="2022-11" db="EMBL/GenBank/DDBJ databases">
        <title>Candidatus Alkanophaga archaea from heated hydrothermal vent sediment oxidize petroleum alkanes.</title>
        <authorList>
            <person name="Zehnle H."/>
            <person name="Laso-Perez R."/>
            <person name="Lipp J."/>
            <person name="Teske A."/>
            <person name="Wegener G."/>
        </authorList>
    </citation>
    <scope>NUCLEOTIDE SEQUENCE</scope>
    <source>
        <strain evidence="7">MCA70</strain>
    </source>
</reference>
<dbReference type="InterPro" id="IPR029060">
    <property type="entry name" value="PIN-like_dom_sf"/>
</dbReference>
<accession>A0AAE3P429</accession>
<keyword evidence="2" id="KW-0540">Nuclease</keyword>
<proteinExistence type="predicted"/>
<dbReference type="EMBL" id="JAPHEG010000002">
    <property type="protein sequence ID" value="MDF2953385.1"/>
    <property type="molecule type" value="Genomic_DNA"/>
</dbReference>
<name>A0AAE3P429_9BACT</name>
<keyword evidence="1" id="KW-1277">Toxin-antitoxin system</keyword>
<evidence type="ECO:0000256" key="5">
    <source>
        <dbReference type="ARBA" id="ARBA00022842"/>
    </source>
</evidence>
<dbReference type="Proteomes" id="UP001144110">
    <property type="component" value="Unassembled WGS sequence"/>
</dbReference>
<dbReference type="GO" id="GO:0004540">
    <property type="term" value="F:RNA nuclease activity"/>
    <property type="evidence" value="ECO:0007669"/>
    <property type="project" value="TreeGrafter"/>
</dbReference>
<dbReference type="CDD" id="cd09881">
    <property type="entry name" value="PIN_VapC4-5_FitB-like"/>
    <property type="match status" value="1"/>
</dbReference>
<keyword evidence="3" id="KW-0479">Metal-binding</keyword>
<feature type="domain" description="PIN" evidence="6">
    <location>
        <begin position="3"/>
        <end position="81"/>
    </location>
</feature>
<keyword evidence="4" id="KW-0378">Hydrolase</keyword>
<dbReference type="InterPro" id="IPR002716">
    <property type="entry name" value="PIN_dom"/>
</dbReference>
<dbReference type="PANTHER" id="PTHR42740:SF1">
    <property type="entry name" value="RIBONUCLEASE VAPC3"/>
    <property type="match status" value="1"/>
</dbReference>
<evidence type="ECO:0000256" key="4">
    <source>
        <dbReference type="ARBA" id="ARBA00022801"/>
    </source>
</evidence>